<name>A0A0D7B955_9AGAR</name>
<evidence type="ECO:0000313" key="1">
    <source>
        <dbReference type="EMBL" id="KIY67032.1"/>
    </source>
</evidence>
<dbReference type="AlphaFoldDB" id="A0A0D7B955"/>
<reference evidence="1 2" key="1">
    <citation type="journal article" date="2015" name="Fungal Genet. Biol.">
        <title>Evolution of novel wood decay mechanisms in Agaricales revealed by the genome sequences of Fistulina hepatica and Cylindrobasidium torrendii.</title>
        <authorList>
            <person name="Floudas D."/>
            <person name="Held B.W."/>
            <person name="Riley R."/>
            <person name="Nagy L.G."/>
            <person name="Koehler G."/>
            <person name="Ransdell A.S."/>
            <person name="Younus H."/>
            <person name="Chow J."/>
            <person name="Chiniquy J."/>
            <person name="Lipzen A."/>
            <person name="Tritt A."/>
            <person name="Sun H."/>
            <person name="Haridas S."/>
            <person name="LaButti K."/>
            <person name="Ohm R.A."/>
            <person name="Kues U."/>
            <person name="Blanchette R.A."/>
            <person name="Grigoriev I.V."/>
            <person name="Minto R.E."/>
            <person name="Hibbett D.S."/>
        </authorList>
    </citation>
    <scope>NUCLEOTIDE SEQUENCE [LARGE SCALE GENOMIC DNA]</scope>
    <source>
        <strain evidence="1 2">FP15055 ss-10</strain>
    </source>
</reference>
<dbReference type="Proteomes" id="UP000054007">
    <property type="component" value="Unassembled WGS sequence"/>
</dbReference>
<keyword evidence="2" id="KW-1185">Reference proteome</keyword>
<organism evidence="1 2">
    <name type="scientific">Cylindrobasidium torrendii FP15055 ss-10</name>
    <dbReference type="NCBI Taxonomy" id="1314674"/>
    <lineage>
        <taxon>Eukaryota</taxon>
        <taxon>Fungi</taxon>
        <taxon>Dikarya</taxon>
        <taxon>Basidiomycota</taxon>
        <taxon>Agaricomycotina</taxon>
        <taxon>Agaricomycetes</taxon>
        <taxon>Agaricomycetidae</taxon>
        <taxon>Agaricales</taxon>
        <taxon>Marasmiineae</taxon>
        <taxon>Physalacriaceae</taxon>
        <taxon>Cylindrobasidium</taxon>
    </lineage>
</organism>
<proteinExistence type="predicted"/>
<dbReference type="OrthoDB" id="2269034at2759"/>
<sequence>MSLTPFTDRASIQSLPNEIKATIFEFVIFEATKSRSFNFQIGGGLPPQLILMAVCTDWAGLCIDLPELWTRISIALLPARPARASDWNQFAVACERALGWSRLLSLDLELEHWHLNDDSIQTASYWNTVNGGRVFDSTGLSLRILQFSIQQCERWKSFAMLGYDDDMEAQPRAGIPWRYLVNVTNLIPKLQTISFTHLWQMPPSAPQPRTTYLDTFLVAPSLSVASFNACFAPLNLPWAQLTEINVDTVGFVDFHDIANYFVMLMRRTTAHTVSWSHNMDFHDIVDGIFPADSTIENPHIVKLELIPMMLPKMRLPNLTDLEFTLTGVSEDFVDTVSGVTSLLKDSHCRLLVLTLNHSHSTEDIRTVAPLLPYLGSLQSLTCNAILHDADIALDLLEGLRDLLVATTFSLPKLTTLTVNLAQSTREQDSDSIDLCVLDAFHAEAVWQIVQTRMLAASSSAVKLEHFLIELVAAPSGTRDPIEASDGGFQNSSAGRNIMAAGVDFKLKLPAQTSQVVPMDE</sequence>
<gene>
    <name evidence="1" type="ORF">CYLTODRAFT_411441</name>
</gene>
<accession>A0A0D7B955</accession>
<protein>
    <submittedName>
        <fullName evidence="1">Uncharacterized protein</fullName>
    </submittedName>
</protein>
<evidence type="ECO:0000313" key="2">
    <source>
        <dbReference type="Proteomes" id="UP000054007"/>
    </source>
</evidence>
<dbReference type="EMBL" id="KN880537">
    <property type="protein sequence ID" value="KIY67032.1"/>
    <property type="molecule type" value="Genomic_DNA"/>
</dbReference>